<accession>A0ABW3UGA6</accession>
<feature type="domain" description="DUF4145" evidence="1">
    <location>
        <begin position="90"/>
        <end position="168"/>
    </location>
</feature>
<evidence type="ECO:0000259" key="1">
    <source>
        <dbReference type="Pfam" id="PF13643"/>
    </source>
</evidence>
<keyword evidence="3" id="KW-1185">Reference proteome</keyword>
<proteinExistence type="predicted"/>
<comment type="caution">
    <text evidence="2">The sequence shown here is derived from an EMBL/GenBank/DDBJ whole genome shotgun (WGS) entry which is preliminary data.</text>
</comment>
<gene>
    <name evidence="2" type="ORF">ACFQ2X_17980</name>
</gene>
<evidence type="ECO:0000313" key="2">
    <source>
        <dbReference type="EMBL" id="MFD1218494.1"/>
    </source>
</evidence>
<dbReference type="Pfam" id="PF13643">
    <property type="entry name" value="DUF4145"/>
    <property type="match status" value="1"/>
</dbReference>
<evidence type="ECO:0000313" key="3">
    <source>
        <dbReference type="Proteomes" id="UP001597264"/>
    </source>
</evidence>
<dbReference type="InterPro" id="IPR025285">
    <property type="entry name" value="DUF4145"/>
</dbReference>
<organism evidence="2 3">
    <name type="scientific">Microbulbifer celer</name>
    <dbReference type="NCBI Taxonomy" id="435905"/>
    <lineage>
        <taxon>Bacteria</taxon>
        <taxon>Pseudomonadati</taxon>
        <taxon>Pseudomonadota</taxon>
        <taxon>Gammaproteobacteria</taxon>
        <taxon>Cellvibrionales</taxon>
        <taxon>Microbulbiferaceae</taxon>
        <taxon>Microbulbifer</taxon>
    </lineage>
</organism>
<protein>
    <submittedName>
        <fullName evidence="2">DUF4145 domain-containing protein</fullName>
    </submittedName>
</protein>
<name>A0ABW3UGA6_9GAMM</name>
<dbReference type="RefSeq" id="WP_230435264.1">
    <property type="nucleotide sequence ID" value="NZ_CP087715.1"/>
</dbReference>
<reference evidence="3" key="1">
    <citation type="journal article" date="2019" name="Int. J. Syst. Evol. Microbiol.">
        <title>The Global Catalogue of Microorganisms (GCM) 10K type strain sequencing project: providing services to taxonomists for standard genome sequencing and annotation.</title>
        <authorList>
            <consortium name="The Broad Institute Genomics Platform"/>
            <consortium name="The Broad Institute Genome Sequencing Center for Infectious Disease"/>
            <person name="Wu L."/>
            <person name="Ma J."/>
        </authorList>
    </citation>
    <scope>NUCLEOTIDE SEQUENCE [LARGE SCALE GENOMIC DNA]</scope>
    <source>
        <strain evidence="3">CCUG 54356</strain>
    </source>
</reference>
<dbReference type="EMBL" id="JBHTLR010000038">
    <property type="protein sequence ID" value="MFD1218494.1"/>
    <property type="molecule type" value="Genomic_DNA"/>
</dbReference>
<dbReference type="Proteomes" id="UP001597264">
    <property type="component" value="Unassembled WGS sequence"/>
</dbReference>
<sequence length="213" mass="24308">MQKYFPPTHLKQEFHCIHCGVFAAQHWRHFTYCVHDHSPIQVRNDLSFCICAHCNEWSYWHEEKMIVPAESPVPPAHQDMPKECIEEYTEAREIVARSPRAASALLRLAVQKLLPVLGESGKNINNDIGALVKKGLPVQVQQALDYCRVVGNNAVHPGEINLNDTPDIAHNLFNMINFIVEDRISRPKHVQSLYEKLPEGARSAIERRDEESA</sequence>